<dbReference type="PANTHER" id="PTHR30466:SF11">
    <property type="entry name" value="FLAVIN-DEPENDENT MONOOXYGENASE, REDUCTASE SUBUNIT HSAB"/>
    <property type="match status" value="1"/>
</dbReference>
<dbReference type="Gene3D" id="1.10.10.10">
    <property type="entry name" value="Winged helix-like DNA-binding domain superfamily/Winged helix DNA-binding domain"/>
    <property type="match status" value="1"/>
</dbReference>
<evidence type="ECO:0000313" key="5">
    <source>
        <dbReference type="Proteomes" id="UP001218364"/>
    </source>
</evidence>
<comment type="similarity">
    <text evidence="1">Belongs to the non-flavoprotein flavin reductase family.</text>
</comment>
<dbReference type="EMBL" id="JARCJK010000012">
    <property type="protein sequence ID" value="MDE4167692.1"/>
    <property type="molecule type" value="Genomic_DNA"/>
</dbReference>
<evidence type="ECO:0000256" key="2">
    <source>
        <dbReference type="ARBA" id="ARBA00023002"/>
    </source>
</evidence>
<dbReference type="Pfam" id="PF01613">
    <property type="entry name" value="Flavin_Reduct"/>
    <property type="match status" value="1"/>
</dbReference>
<evidence type="ECO:0000256" key="1">
    <source>
        <dbReference type="ARBA" id="ARBA00008898"/>
    </source>
</evidence>
<dbReference type="InterPro" id="IPR036388">
    <property type="entry name" value="WH-like_DNA-bd_sf"/>
</dbReference>
<dbReference type="SMART" id="SM00903">
    <property type="entry name" value="Flavin_Reduct"/>
    <property type="match status" value="1"/>
</dbReference>
<proteinExistence type="inferred from homology"/>
<protein>
    <submittedName>
        <fullName evidence="4">Flavin reductase</fullName>
    </submittedName>
</protein>
<reference evidence="4 5" key="1">
    <citation type="submission" date="2023-02" db="EMBL/GenBank/DDBJ databases">
        <title>Population genomics of bacteria associated with diatom.</title>
        <authorList>
            <person name="Xie J."/>
            <person name="Wang H."/>
        </authorList>
    </citation>
    <scope>NUCLEOTIDE SEQUENCE [LARGE SCALE GENOMIC DNA]</scope>
    <source>
        <strain evidence="4 5">PT47_8</strain>
    </source>
</reference>
<dbReference type="PANTHER" id="PTHR30466">
    <property type="entry name" value="FLAVIN REDUCTASE"/>
    <property type="match status" value="1"/>
</dbReference>
<dbReference type="SUPFAM" id="SSF50475">
    <property type="entry name" value="FMN-binding split barrel"/>
    <property type="match status" value="1"/>
</dbReference>
<dbReference type="InterPro" id="IPR012349">
    <property type="entry name" value="Split_barrel_FMN-bd"/>
</dbReference>
<sequence length="317" mass="34705">MKKPVEEGNPKDAADGFRRSLGEFATGVTVITTCVDGVNYGLTSNSFASVSLNPPLVLWSIKYESQSFPAFERCTHFAVNVLSDDQMDMSQRFARSGPDKFDGIDWTPGVGGAPLLHNTTASFECSMSTTHSGGDHLILLGEVQNFRRFDRQPLLFAKGRYAVSVDHPATRVFTESVEGFGTPGLEENLLSIGMVRAYSAIAARLEKGRKSAGLGLSLMQARLLQAVRTYPDRTLDQLTHELFLDLKSCQEILNSVVVLGLLSVTENGNVHLTAEGQSRLNAIIQHARESERLLFQDISEVDLATTLRVLSQIVEQG</sequence>
<dbReference type="InterPro" id="IPR050268">
    <property type="entry name" value="NADH-dep_flavin_reductase"/>
</dbReference>
<dbReference type="GO" id="GO:0016646">
    <property type="term" value="F:oxidoreductase activity, acting on the CH-NH group of donors, NAD or NADP as acceptor"/>
    <property type="evidence" value="ECO:0007669"/>
    <property type="project" value="UniProtKB-ARBA"/>
</dbReference>
<evidence type="ECO:0000313" key="4">
    <source>
        <dbReference type="EMBL" id="MDE4167692.1"/>
    </source>
</evidence>
<name>A0ABD4XF52_9RHOB</name>
<comment type="caution">
    <text evidence="4">The sequence shown here is derived from an EMBL/GenBank/DDBJ whole genome shotgun (WGS) entry which is preliminary data.</text>
</comment>
<dbReference type="AlphaFoldDB" id="A0ABD4XF52"/>
<dbReference type="SUPFAM" id="SSF46785">
    <property type="entry name" value="Winged helix' DNA-binding domain"/>
    <property type="match status" value="1"/>
</dbReference>
<dbReference type="InterPro" id="IPR036390">
    <property type="entry name" value="WH_DNA-bd_sf"/>
</dbReference>
<feature type="domain" description="Flavin reductase like" evidence="3">
    <location>
        <begin position="21"/>
        <end position="163"/>
    </location>
</feature>
<evidence type="ECO:0000259" key="3">
    <source>
        <dbReference type="SMART" id="SM00903"/>
    </source>
</evidence>
<dbReference type="Proteomes" id="UP001218364">
    <property type="component" value="Unassembled WGS sequence"/>
</dbReference>
<accession>A0ABD4XF52</accession>
<keyword evidence="2" id="KW-0560">Oxidoreductase</keyword>
<dbReference type="InterPro" id="IPR002563">
    <property type="entry name" value="Flavin_Rdtase-like_dom"/>
</dbReference>
<organism evidence="4 5">
    <name type="scientific">Phaeobacter gallaeciensis</name>
    <dbReference type="NCBI Taxonomy" id="60890"/>
    <lineage>
        <taxon>Bacteria</taxon>
        <taxon>Pseudomonadati</taxon>
        <taxon>Pseudomonadota</taxon>
        <taxon>Alphaproteobacteria</taxon>
        <taxon>Rhodobacterales</taxon>
        <taxon>Roseobacteraceae</taxon>
        <taxon>Phaeobacter</taxon>
    </lineage>
</organism>
<gene>
    <name evidence="4" type="ORF">PXK24_18515</name>
</gene>
<dbReference type="RefSeq" id="WP_274838455.1">
    <property type="nucleotide sequence ID" value="NZ_JARCJE010000009.1"/>
</dbReference>
<dbReference type="Gene3D" id="2.30.110.10">
    <property type="entry name" value="Electron Transport, Fmn-binding Protein, Chain A"/>
    <property type="match status" value="1"/>
</dbReference>